<feature type="chain" id="PRO_5032515394" description="peptidylprolyl isomerase" evidence="6">
    <location>
        <begin position="25"/>
        <end position="210"/>
    </location>
</feature>
<dbReference type="PANTHER" id="PTHR45625:SF4">
    <property type="entry name" value="PEPTIDYLPROLYL ISOMERASE DOMAIN AND WD REPEAT-CONTAINING PROTEIN 1"/>
    <property type="match status" value="1"/>
</dbReference>
<evidence type="ECO:0000313" key="8">
    <source>
        <dbReference type="EMBL" id="MBB4080252.1"/>
    </source>
</evidence>
<dbReference type="Gene3D" id="2.40.100.10">
    <property type="entry name" value="Cyclophilin-like"/>
    <property type="match status" value="1"/>
</dbReference>
<dbReference type="InterPro" id="IPR044666">
    <property type="entry name" value="Cyclophilin_A-like"/>
</dbReference>
<dbReference type="InterPro" id="IPR029000">
    <property type="entry name" value="Cyclophilin-like_dom_sf"/>
</dbReference>
<dbReference type="InterPro" id="IPR002130">
    <property type="entry name" value="Cyclophilin-type_PPIase_dom"/>
</dbReference>
<keyword evidence="9" id="KW-1185">Reference proteome</keyword>
<keyword evidence="5 8" id="KW-0413">Isomerase</keyword>
<protein>
    <recommendedName>
        <fullName evidence="3">peptidylprolyl isomerase</fullName>
        <ecNumber evidence="3">5.2.1.8</ecNumber>
    </recommendedName>
</protein>
<dbReference type="PROSITE" id="PS00170">
    <property type="entry name" value="CSA_PPIASE_1"/>
    <property type="match status" value="1"/>
</dbReference>
<keyword evidence="4" id="KW-0697">Rotamase</keyword>
<dbReference type="SUPFAM" id="SSF50891">
    <property type="entry name" value="Cyclophilin-like"/>
    <property type="match status" value="1"/>
</dbReference>
<comment type="function">
    <text evidence="1">PPIases accelerate the folding of proteins. It catalyzes the cis-trans isomerization of proline imidic peptide bonds in oligopeptides.</text>
</comment>
<evidence type="ECO:0000256" key="5">
    <source>
        <dbReference type="ARBA" id="ARBA00023235"/>
    </source>
</evidence>
<dbReference type="PIRSF" id="PIRSF001467">
    <property type="entry name" value="Peptidylpro_ismrse"/>
    <property type="match status" value="1"/>
</dbReference>
<dbReference type="PANTHER" id="PTHR45625">
    <property type="entry name" value="PEPTIDYL-PROLYL CIS-TRANS ISOMERASE-RELATED"/>
    <property type="match status" value="1"/>
</dbReference>
<reference evidence="8 9" key="1">
    <citation type="submission" date="2020-08" db="EMBL/GenBank/DDBJ databases">
        <title>Genomic Encyclopedia of Type Strains, Phase IV (KMG-IV): sequencing the most valuable type-strain genomes for metagenomic binning, comparative biology and taxonomic classification.</title>
        <authorList>
            <person name="Goeker M."/>
        </authorList>
    </citation>
    <scope>NUCLEOTIDE SEQUENCE [LARGE SCALE GENOMIC DNA]</scope>
    <source>
        <strain evidence="8 9">DSM 105137</strain>
    </source>
</reference>
<dbReference type="Pfam" id="PF00160">
    <property type="entry name" value="Pro_isomerase"/>
    <property type="match status" value="1"/>
</dbReference>
<feature type="signal peptide" evidence="6">
    <location>
        <begin position="1"/>
        <end position="24"/>
    </location>
</feature>
<evidence type="ECO:0000256" key="4">
    <source>
        <dbReference type="ARBA" id="ARBA00023110"/>
    </source>
</evidence>
<dbReference type="EMBL" id="JACIFF010000007">
    <property type="protein sequence ID" value="MBB4080252.1"/>
    <property type="molecule type" value="Genomic_DNA"/>
</dbReference>
<dbReference type="GO" id="GO:0003755">
    <property type="term" value="F:peptidyl-prolyl cis-trans isomerase activity"/>
    <property type="evidence" value="ECO:0007669"/>
    <property type="project" value="UniProtKB-KW"/>
</dbReference>
<dbReference type="InterPro" id="IPR020892">
    <property type="entry name" value="Cyclophilin-type_PPIase_CS"/>
</dbReference>
<accession>A0A840E953</accession>
<evidence type="ECO:0000256" key="6">
    <source>
        <dbReference type="SAM" id="SignalP"/>
    </source>
</evidence>
<gene>
    <name evidence="8" type="ORF">GGR28_002882</name>
</gene>
<dbReference type="RefSeq" id="WP_183496486.1">
    <property type="nucleotide sequence ID" value="NZ_JACIFF010000007.1"/>
</dbReference>
<dbReference type="GO" id="GO:0006457">
    <property type="term" value="P:protein folding"/>
    <property type="evidence" value="ECO:0007669"/>
    <property type="project" value="InterPro"/>
</dbReference>
<sequence>MRAIFCCLLLVLLMHCQPAGPTHAVIQTNRGDIEVMLYPETERHAANFIKLANEGFFDGTLFHRVVPGFMIQGGDPTSKGAAMDKTLGMGGPGYEIDHEIGAPHLHGALAAARTPNPEKRSSGSQFYIVTGELQTDNSLDQIERIKGITYSEAQREAYKTVGGRPDLDQDYTVFGEVVTGMDVAEAIAEVETGQYARPLEDVVIEKVIIK</sequence>
<evidence type="ECO:0000256" key="2">
    <source>
        <dbReference type="ARBA" id="ARBA00007365"/>
    </source>
</evidence>
<dbReference type="EC" id="5.2.1.8" evidence="3"/>
<comment type="similarity">
    <text evidence="2">Belongs to the cyclophilin-type PPIase family.</text>
</comment>
<dbReference type="CDD" id="cd00317">
    <property type="entry name" value="cyclophilin"/>
    <property type="match status" value="1"/>
</dbReference>
<organism evidence="8 9">
    <name type="scientific">Neolewinella aquimaris</name>
    <dbReference type="NCBI Taxonomy" id="1835722"/>
    <lineage>
        <taxon>Bacteria</taxon>
        <taxon>Pseudomonadati</taxon>
        <taxon>Bacteroidota</taxon>
        <taxon>Saprospiria</taxon>
        <taxon>Saprospirales</taxon>
        <taxon>Lewinellaceae</taxon>
        <taxon>Neolewinella</taxon>
    </lineage>
</organism>
<dbReference type="AlphaFoldDB" id="A0A840E953"/>
<evidence type="ECO:0000313" key="9">
    <source>
        <dbReference type="Proteomes" id="UP000576209"/>
    </source>
</evidence>
<dbReference type="PROSITE" id="PS50072">
    <property type="entry name" value="CSA_PPIASE_2"/>
    <property type="match status" value="1"/>
</dbReference>
<comment type="caution">
    <text evidence="8">The sequence shown here is derived from an EMBL/GenBank/DDBJ whole genome shotgun (WGS) entry which is preliminary data.</text>
</comment>
<feature type="domain" description="PPIase cyclophilin-type" evidence="7">
    <location>
        <begin position="31"/>
        <end position="209"/>
    </location>
</feature>
<proteinExistence type="inferred from homology"/>
<evidence type="ECO:0000256" key="1">
    <source>
        <dbReference type="ARBA" id="ARBA00002388"/>
    </source>
</evidence>
<evidence type="ECO:0000256" key="3">
    <source>
        <dbReference type="ARBA" id="ARBA00013194"/>
    </source>
</evidence>
<keyword evidence="6" id="KW-0732">Signal</keyword>
<dbReference type="Proteomes" id="UP000576209">
    <property type="component" value="Unassembled WGS sequence"/>
</dbReference>
<dbReference type="InterPro" id="IPR024936">
    <property type="entry name" value="Cyclophilin-type_PPIase"/>
</dbReference>
<evidence type="ECO:0000259" key="7">
    <source>
        <dbReference type="PROSITE" id="PS50072"/>
    </source>
</evidence>
<name>A0A840E953_9BACT</name>